<dbReference type="InterPro" id="IPR017871">
    <property type="entry name" value="ABC_transporter-like_CS"/>
</dbReference>
<proteinExistence type="inferred from homology"/>
<dbReference type="InterPro" id="IPR027417">
    <property type="entry name" value="P-loop_NTPase"/>
</dbReference>
<evidence type="ECO:0000313" key="9">
    <source>
        <dbReference type="Proteomes" id="UP000030649"/>
    </source>
</evidence>
<dbReference type="GO" id="GO:0016887">
    <property type="term" value="F:ATP hydrolysis activity"/>
    <property type="evidence" value="ECO:0007669"/>
    <property type="project" value="InterPro"/>
</dbReference>
<dbReference type="CDD" id="cd03230">
    <property type="entry name" value="ABC_DR_subfamily_A"/>
    <property type="match status" value="1"/>
</dbReference>
<dbReference type="Pfam" id="PF12679">
    <property type="entry name" value="ABC2_membrane_2"/>
    <property type="match status" value="1"/>
</dbReference>
<feature type="transmembrane region" description="Helical" evidence="6">
    <location>
        <begin position="395"/>
        <end position="414"/>
    </location>
</feature>
<reference evidence="8 9" key="1">
    <citation type="journal article" date="2013" name="PLoS ONE">
        <title>Assembly-driven community genomics of a hypersaline microbial ecosystem.</title>
        <authorList>
            <person name="Podell S."/>
            <person name="Ugalde J.A."/>
            <person name="Narasingarao P."/>
            <person name="Banfield J.F."/>
            <person name="Heidelberg K.B."/>
            <person name="Allen E.E."/>
        </authorList>
    </citation>
    <scope>NUCLEOTIDE SEQUENCE [LARGE SCALE GENOMIC DNA]</scope>
    <source>
        <strain evidence="9">J07HQW1</strain>
    </source>
</reference>
<sequence length="642" mass="69384">MSAIDARDISKRYGTVTALDRVTLAVEPGEIFGFLGPNGAGKSTFLNLMLGFTHPSAGSISVFNHDCQREGVMARERIGVLPEGYDVIDHLTGRQHIEYAIEAKQINDTADPLSVLDRVGLTEDAERMATEYSKGMKQRLVLGMALTGEPDLLLLDEPTAGLDPTGVAELRSIIREENNRGATIFFSSHVLEQVEAVCDRVGILQDGTLIAVDTIGGLRSSLGGGTKLEITVDALQNGALETIRGIEGVETAVAPDNSTIEATCTNDAKMDILVGLRDAGIDVVNFRTQEASLEDMFIEYTETGQRHNTETHTNTDFNGTDQEASNNSSNQKANTRSSQSERQSNPSQESIAGSKSKSELRTRIRIRGPIRMTSQWQQVVRQDWSQTVNQRSVKILLVLPVIVILLSAYLYPVVSQPPFTTGRFGSFVRGLLRVVIPVVGVLLGYNAIVGDFESGSLLLMISLPQRRRTIVVARYIARAGLLIIATFIAIIVGAGLVAYPFGSFQLLGALMLIGIIAGYSATWVGIGVAASTLVATTRRALGLGFAMVFLFAVVWDIIEDVLRGVVLSANVMAGGLPEPIQFVFGLSPGNAFSTLIIGFVDTTQEVTGAWYLSEWIAAIVLLGWIIGPLAVGVLRFERRDLQ</sequence>
<dbReference type="Pfam" id="PF13732">
    <property type="entry name" value="DrrA1-3_C"/>
    <property type="match status" value="1"/>
</dbReference>
<comment type="similarity">
    <text evidence="1">Belongs to the ABC transporter superfamily.</text>
</comment>
<keyword evidence="6" id="KW-0472">Membrane</keyword>
<dbReference type="Pfam" id="PF00005">
    <property type="entry name" value="ABC_tran"/>
    <property type="match status" value="1"/>
</dbReference>
<evidence type="ECO:0000256" key="2">
    <source>
        <dbReference type="ARBA" id="ARBA00022448"/>
    </source>
</evidence>
<dbReference type="InterPro" id="IPR003593">
    <property type="entry name" value="AAA+_ATPase"/>
</dbReference>
<dbReference type="PROSITE" id="PS50893">
    <property type="entry name" value="ABC_TRANSPORTER_2"/>
    <property type="match status" value="1"/>
</dbReference>
<dbReference type="AlphaFoldDB" id="U1N1Y5"/>
<dbReference type="HOGENOM" id="CLU_426205_0_0_2"/>
<feature type="compositionally biased region" description="Polar residues" evidence="5">
    <location>
        <begin position="311"/>
        <end position="355"/>
    </location>
</feature>
<dbReference type="GO" id="GO:0005524">
    <property type="term" value="F:ATP binding"/>
    <property type="evidence" value="ECO:0007669"/>
    <property type="project" value="UniProtKB-KW"/>
</dbReference>
<keyword evidence="2" id="KW-0813">Transport</keyword>
<evidence type="ECO:0000256" key="3">
    <source>
        <dbReference type="ARBA" id="ARBA00022741"/>
    </source>
</evidence>
<dbReference type="Gene3D" id="3.40.50.300">
    <property type="entry name" value="P-loop containing nucleotide triphosphate hydrolases"/>
    <property type="match status" value="1"/>
</dbReference>
<dbReference type="GO" id="GO:0140359">
    <property type="term" value="F:ABC-type transporter activity"/>
    <property type="evidence" value="ECO:0007669"/>
    <property type="project" value="InterPro"/>
</dbReference>
<keyword evidence="3" id="KW-0547">Nucleotide-binding</keyword>
<feature type="transmembrane region" description="Helical" evidence="6">
    <location>
        <begin position="615"/>
        <end position="636"/>
    </location>
</feature>
<feature type="transmembrane region" description="Helical" evidence="6">
    <location>
        <begin position="507"/>
        <end position="528"/>
    </location>
</feature>
<evidence type="ECO:0000256" key="5">
    <source>
        <dbReference type="SAM" id="MobiDB-lite"/>
    </source>
</evidence>
<keyword evidence="6" id="KW-0812">Transmembrane</keyword>
<gene>
    <name evidence="8" type="ORF">J07HQW1_00368</name>
</gene>
<dbReference type="SUPFAM" id="SSF52540">
    <property type="entry name" value="P-loop containing nucleoside triphosphate hydrolases"/>
    <property type="match status" value="1"/>
</dbReference>
<dbReference type="InterPro" id="IPR003439">
    <property type="entry name" value="ABC_transporter-like_ATP-bd"/>
</dbReference>
<evidence type="ECO:0000256" key="1">
    <source>
        <dbReference type="ARBA" id="ARBA00005417"/>
    </source>
</evidence>
<feature type="region of interest" description="Disordered" evidence="5">
    <location>
        <begin position="303"/>
        <end position="359"/>
    </location>
</feature>
<dbReference type="PANTHER" id="PTHR43335:SF4">
    <property type="entry name" value="ABC TRANSPORTER, ATP-BINDING PROTEIN"/>
    <property type="match status" value="1"/>
</dbReference>
<feature type="domain" description="ABC transporter" evidence="7">
    <location>
        <begin position="4"/>
        <end position="231"/>
    </location>
</feature>
<dbReference type="InterPro" id="IPR025302">
    <property type="entry name" value="DrrA1/2-like_C"/>
</dbReference>
<evidence type="ECO:0000256" key="6">
    <source>
        <dbReference type="SAM" id="Phobius"/>
    </source>
</evidence>
<feature type="transmembrane region" description="Helical" evidence="6">
    <location>
        <begin position="434"/>
        <end position="463"/>
    </location>
</feature>
<dbReference type="Proteomes" id="UP000030649">
    <property type="component" value="Unassembled WGS sequence"/>
</dbReference>
<evidence type="ECO:0000313" key="8">
    <source>
        <dbReference type="EMBL" id="ERG90348.1"/>
    </source>
</evidence>
<organism evidence="8 9">
    <name type="scientific">Haloquadratum walsbyi J07HQW1</name>
    <dbReference type="NCBI Taxonomy" id="1238424"/>
    <lineage>
        <taxon>Archaea</taxon>
        <taxon>Methanobacteriati</taxon>
        <taxon>Methanobacteriota</taxon>
        <taxon>Stenosarchaea group</taxon>
        <taxon>Halobacteria</taxon>
        <taxon>Halobacteriales</taxon>
        <taxon>Haloferacaceae</taxon>
        <taxon>Haloquadratum</taxon>
    </lineage>
</organism>
<dbReference type="PANTHER" id="PTHR43335">
    <property type="entry name" value="ABC TRANSPORTER, ATP-BINDING PROTEIN"/>
    <property type="match status" value="1"/>
</dbReference>
<accession>U1N1Y5</accession>
<evidence type="ECO:0000259" key="7">
    <source>
        <dbReference type="PROSITE" id="PS50893"/>
    </source>
</evidence>
<feature type="transmembrane region" description="Helical" evidence="6">
    <location>
        <begin position="475"/>
        <end position="501"/>
    </location>
</feature>
<dbReference type="PROSITE" id="PS00211">
    <property type="entry name" value="ABC_TRANSPORTER_1"/>
    <property type="match status" value="1"/>
</dbReference>
<dbReference type="STRING" id="1238424.J07HQW1_00368"/>
<keyword evidence="4" id="KW-0067">ATP-binding</keyword>
<dbReference type="EMBL" id="KE356560">
    <property type="protein sequence ID" value="ERG90348.1"/>
    <property type="molecule type" value="Genomic_DNA"/>
</dbReference>
<feature type="transmembrane region" description="Helical" evidence="6">
    <location>
        <begin position="540"/>
        <end position="558"/>
    </location>
</feature>
<dbReference type="SMART" id="SM00382">
    <property type="entry name" value="AAA"/>
    <property type="match status" value="1"/>
</dbReference>
<dbReference type="GO" id="GO:0005886">
    <property type="term" value="C:plasma membrane"/>
    <property type="evidence" value="ECO:0007669"/>
    <property type="project" value="UniProtKB-SubCell"/>
</dbReference>
<name>U1N1Y5_9EURY</name>
<protein>
    <submittedName>
        <fullName evidence="8">ABC-type multidrug transport system, ATPase component</fullName>
    </submittedName>
</protein>
<keyword evidence="6" id="KW-1133">Transmembrane helix</keyword>
<evidence type="ECO:0000256" key="4">
    <source>
        <dbReference type="ARBA" id="ARBA00022840"/>
    </source>
</evidence>